<keyword evidence="4" id="KW-1185">Reference proteome</keyword>
<proteinExistence type="predicted"/>
<evidence type="ECO:0000259" key="2">
    <source>
        <dbReference type="Pfam" id="PF12728"/>
    </source>
</evidence>
<dbReference type="InterPro" id="IPR010093">
    <property type="entry name" value="SinI_DNA-bd"/>
</dbReference>
<dbReference type="NCBIfam" id="TIGR01764">
    <property type="entry name" value="excise"/>
    <property type="match status" value="1"/>
</dbReference>
<comment type="caution">
    <text evidence="3">The sequence shown here is derived from an EMBL/GenBank/DDBJ whole genome shotgun (WGS) entry which is preliminary data.</text>
</comment>
<dbReference type="RefSeq" id="WP_113887236.1">
    <property type="nucleotide sequence ID" value="NZ_QNRK01000001.1"/>
</dbReference>
<dbReference type="Pfam" id="PF12728">
    <property type="entry name" value="HTH_17"/>
    <property type="match status" value="1"/>
</dbReference>
<accession>A0A366FU07</accession>
<evidence type="ECO:0000313" key="3">
    <source>
        <dbReference type="EMBL" id="RBP18162.1"/>
    </source>
</evidence>
<dbReference type="Proteomes" id="UP000253529">
    <property type="component" value="Unassembled WGS sequence"/>
</dbReference>
<feature type="region of interest" description="Disordered" evidence="1">
    <location>
        <begin position="1"/>
        <end position="25"/>
    </location>
</feature>
<sequence>MDTIEANATGRRPIDTPAAHPPKARRVPEACKALGISKAMLYKLAARGKIRLVRIGGRTVVPESEIDRLASEGAR</sequence>
<dbReference type="EMBL" id="QNRK01000001">
    <property type="protein sequence ID" value="RBP18162.1"/>
    <property type="molecule type" value="Genomic_DNA"/>
</dbReference>
<protein>
    <submittedName>
        <fullName evidence="3">Excisionase family DNA binding protein</fullName>
    </submittedName>
</protein>
<dbReference type="GO" id="GO:0003677">
    <property type="term" value="F:DNA binding"/>
    <property type="evidence" value="ECO:0007669"/>
    <property type="project" value="InterPro"/>
</dbReference>
<reference evidence="3 4" key="1">
    <citation type="submission" date="2018-06" db="EMBL/GenBank/DDBJ databases">
        <title>Genomic Encyclopedia of Type Strains, Phase IV (KMG-IV): sequencing the most valuable type-strain genomes for metagenomic binning, comparative biology and taxonomic classification.</title>
        <authorList>
            <person name="Goeker M."/>
        </authorList>
    </citation>
    <scope>NUCLEOTIDE SEQUENCE [LARGE SCALE GENOMIC DNA]</scope>
    <source>
        <strain evidence="3 4">DSM 24875</strain>
    </source>
</reference>
<organism evidence="3 4">
    <name type="scientific">Roseiarcus fermentans</name>
    <dbReference type="NCBI Taxonomy" id="1473586"/>
    <lineage>
        <taxon>Bacteria</taxon>
        <taxon>Pseudomonadati</taxon>
        <taxon>Pseudomonadota</taxon>
        <taxon>Alphaproteobacteria</taxon>
        <taxon>Hyphomicrobiales</taxon>
        <taxon>Roseiarcaceae</taxon>
        <taxon>Roseiarcus</taxon>
    </lineage>
</organism>
<evidence type="ECO:0000313" key="4">
    <source>
        <dbReference type="Proteomes" id="UP000253529"/>
    </source>
</evidence>
<gene>
    <name evidence="3" type="ORF">DFR50_101106</name>
</gene>
<evidence type="ECO:0000256" key="1">
    <source>
        <dbReference type="SAM" id="MobiDB-lite"/>
    </source>
</evidence>
<dbReference type="AlphaFoldDB" id="A0A366FU07"/>
<dbReference type="InterPro" id="IPR041657">
    <property type="entry name" value="HTH_17"/>
</dbReference>
<name>A0A366FU07_9HYPH</name>
<feature type="domain" description="Helix-turn-helix" evidence="2">
    <location>
        <begin position="27"/>
        <end position="72"/>
    </location>
</feature>
<dbReference type="OrthoDB" id="8100940at2"/>